<evidence type="ECO:0000259" key="14">
    <source>
        <dbReference type="Pfam" id="PF04057"/>
    </source>
</evidence>
<evidence type="ECO:0000259" key="15">
    <source>
        <dbReference type="Pfam" id="PF08646"/>
    </source>
</evidence>
<dbReference type="InterPro" id="IPR004591">
    <property type="entry name" value="Rfa1"/>
</dbReference>
<feature type="region of interest" description="Disordered" evidence="12">
    <location>
        <begin position="134"/>
        <end position="155"/>
    </location>
</feature>
<evidence type="ECO:0000259" key="16">
    <source>
        <dbReference type="Pfam" id="PF16900"/>
    </source>
</evidence>
<sequence length="606" mass="67299">MGFASLSSGVIARIMNGDDVTKPVLQILAIKKINSNADAERYRILISDGKYFNSYAMLASQLNEMQHRGQLDEFTIVQLDKYVTSMVGKEGAGKRVLIISELTVLNAGAEVKEKIGEPVTYETAAKQDLVAKAAPPVVAKKEPTQSKTNNNNNNNNITLNASINAGMTHPISSLSPYQNKWVIKARVTSKTAIRTWSNPRGEGKLFSMDLMDESGEIRATAFKEQCDKFYDMIQVDSVYFFSKCQLKPANKQYSQLDNAYEMTFTGETAVQLCEDADDGGIPDIKYNLVPISEVSGMENKAAVDTIGICKEVGELQAFTSRTTNKEFKKRDLTLVDMSNSAISLTLWGDDAVNFEGHVQPVILVKGTRINEFNGGKSLSLGGGSIMKINPDIPEAHKLRGWFDNGGGDNIANMVSARTGGGSFSTEWMTFKDARARNLGAGDKPDYFQCKAVVHIVKQENAFYRACPQSDCNKKVVDEGNDQYRCERCNALYPNFKYRLLVNMSVGDWTSNRWVTCFNETGEQLLKHTSQEIGEALENDPAKAEEIFSALNFTSHIFKLRCKNEVYGDMTRNKLTVQSVVPLNYKEYNRHLLKELQELTGIGSSSN</sequence>
<dbReference type="PANTHER" id="PTHR47165:SF4">
    <property type="entry name" value="OS03G0429900 PROTEIN"/>
    <property type="match status" value="1"/>
</dbReference>
<dbReference type="GO" id="GO:0005634">
    <property type="term" value="C:nucleus"/>
    <property type="evidence" value="ECO:0007669"/>
    <property type="project" value="UniProtKB-SubCell"/>
</dbReference>
<dbReference type="FunFam" id="2.40.50.140:FF:000064">
    <property type="entry name" value="Replication protein A subunit"/>
    <property type="match status" value="1"/>
</dbReference>
<dbReference type="InterPro" id="IPR031657">
    <property type="entry name" value="REPA_OB_2"/>
</dbReference>
<comment type="subcellular location">
    <subcellularLocation>
        <location evidence="1 11">Nucleus</location>
    </subcellularLocation>
</comment>
<dbReference type="NCBIfam" id="TIGR00617">
    <property type="entry name" value="rpa1"/>
    <property type="match status" value="1"/>
</dbReference>
<proteinExistence type="inferred from homology"/>
<evidence type="ECO:0000256" key="9">
    <source>
        <dbReference type="ARBA" id="ARBA00058595"/>
    </source>
</evidence>
<accession>A0AAU9F6N1</accession>
<evidence type="ECO:0000313" key="18">
    <source>
        <dbReference type="Proteomes" id="UP001500889"/>
    </source>
</evidence>
<dbReference type="PANTHER" id="PTHR47165">
    <property type="entry name" value="OS03G0429900 PROTEIN"/>
    <property type="match status" value="1"/>
</dbReference>
<evidence type="ECO:0000256" key="12">
    <source>
        <dbReference type="SAM" id="MobiDB-lite"/>
    </source>
</evidence>
<dbReference type="InterPro" id="IPR007199">
    <property type="entry name" value="Rep_factor-A_N"/>
</dbReference>
<dbReference type="Pfam" id="PF04057">
    <property type="entry name" value="Rep-A_N"/>
    <property type="match status" value="1"/>
</dbReference>
<reference evidence="17 18" key="1">
    <citation type="submission" date="2024-02" db="EMBL/GenBank/DDBJ databases">
        <title>A chromosome-level genome assembly of Drosophila madeirensis, a fruit fly species endemic to Madeira island.</title>
        <authorList>
            <person name="Tomihara K."/>
            <person name="Llopart A."/>
            <person name="Yamamoto D."/>
        </authorList>
    </citation>
    <scope>NUCLEOTIDE SEQUENCE [LARGE SCALE GENOMIC DNA]</scope>
    <source>
        <strain evidence="17 18">RF1</strain>
    </source>
</reference>
<dbReference type="Pfam" id="PF08646">
    <property type="entry name" value="Rep_fac-A_C"/>
    <property type="match status" value="1"/>
</dbReference>
<dbReference type="SUPFAM" id="SSF50249">
    <property type="entry name" value="Nucleic acid-binding proteins"/>
    <property type="match status" value="4"/>
</dbReference>
<evidence type="ECO:0000256" key="7">
    <source>
        <dbReference type="ARBA" id="ARBA00023125"/>
    </source>
</evidence>
<dbReference type="Proteomes" id="UP001500889">
    <property type="component" value="Chromosome O"/>
</dbReference>
<dbReference type="FunFam" id="2.40.50.140:FF:000041">
    <property type="entry name" value="Replication protein A subunit"/>
    <property type="match status" value="1"/>
</dbReference>
<evidence type="ECO:0000256" key="4">
    <source>
        <dbReference type="ARBA" id="ARBA00022723"/>
    </source>
</evidence>
<evidence type="ECO:0000256" key="3">
    <source>
        <dbReference type="ARBA" id="ARBA00022705"/>
    </source>
</evidence>
<dbReference type="FunFam" id="2.40.50.140:FF:000117">
    <property type="entry name" value="Replication protein A subunit"/>
    <property type="match status" value="1"/>
</dbReference>
<keyword evidence="7 11" id="KW-0238">DNA-binding</keyword>
<dbReference type="InterPro" id="IPR047192">
    <property type="entry name" value="Euk_RPA1_DBD_C"/>
</dbReference>
<evidence type="ECO:0000259" key="13">
    <source>
        <dbReference type="Pfam" id="PF01336"/>
    </source>
</evidence>
<evidence type="ECO:0000256" key="5">
    <source>
        <dbReference type="ARBA" id="ARBA00022771"/>
    </source>
</evidence>
<feature type="domain" description="Replication protein A OB" evidence="16">
    <location>
        <begin position="291"/>
        <end position="389"/>
    </location>
</feature>
<dbReference type="GO" id="GO:0006281">
    <property type="term" value="P:DNA repair"/>
    <property type="evidence" value="ECO:0007669"/>
    <property type="project" value="InterPro"/>
</dbReference>
<comment type="similarity">
    <text evidence="2 11">Belongs to the replication factor A protein 1 family.</text>
</comment>
<keyword evidence="4 11" id="KW-0479">Metal-binding</keyword>
<dbReference type="Pfam" id="PF16900">
    <property type="entry name" value="REPA_OB_2"/>
    <property type="match status" value="1"/>
</dbReference>
<dbReference type="InterPro" id="IPR012340">
    <property type="entry name" value="NA-bd_OB-fold"/>
</dbReference>
<dbReference type="GO" id="GO:0003677">
    <property type="term" value="F:DNA binding"/>
    <property type="evidence" value="ECO:0007669"/>
    <property type="project" value="UniProtKB-KW"/>
</dbReference>
<dbReference type="CDD" id="cd04477">
    <property type="entry name" value="RPA1N"/>
    <property type="match status" value="1"/>
</dbReference>
<keyword evidence="3 11" id="KW-0235">DNA replication</keyword>
<dbReference type="InterPro" id="IPR013955">
    <property type="entry name" value="Rep_factor-A_C"/>
</dbReference>
<dbReference type="InterPro" id="IPR004365">
    <property type="entry name" value="NA-bd_OB_tRNA"/>
</dbReference>
<evidence type="ECO:0000256" key="11">
    <source>
        <dbReference type="RuleBase" id="RU364130"/>
    </source>
</evidence>
<name>A0AAU9F6N1_DROMD</name>
<organism evidence="17 18">
    <name type="scientific">Drosophila madeirensis</name>
    <name type="common">Fruit fly</name>
    <dbReference type="NCBI Taxonomy" id="30013"/>
    <lineage>
        <taxon>Eukaryota</taxon>
        <taxon>Metazoa</taxon>
        <taxon>Ecdysozoa</taxon>
        <taxon>Arthropoda</taxon>
        <taxon>Hexapoda</taxon>
        <taxon>Insecta</taxon>
        <taxon>Pterygota</taxon>
        <taxon>Neoptera</taxon>
        <taxon>Endopterygota</taxon>
        <taxon>Diptera</taxon>
        <taxon>Brachycera</taxon>
        <taxon>Muscomorpha</taxon>
        <taxon>Ephydroidea</taxon>
        <taxon>Drosophilidae</taxon>
        <taxon>Drosophila</taxon>
        <taxon>Sophophora</taxon>
    </lineage>
</organism>
<feature type="domain" description="Replication factor-A protein 1 N-terminal" evidence="14">
    <location>
        <begin position="6"/>
        <end position="106"/>
    </location>
</feature>
<dbReference type="CDD" id="cd04475">
    <property type="entry name" value="RPA1_DBD_B"/>
    <property type="match status" value="1"/>
</dbReference>
<keyword evidence="8 11" id="KW-0539">Nucleus</keyword>
<evidence type="ECO:0000256" key="10">
    <source>
        <dbReference type="ARBA" id="ARBA00062035"/>
    </source>
</evidence>
<dbReference type="Gene3D" id="2.40.50.140">
    <property type="entry name" value="Nucleic acid-binding proteins"/>
    <property type="match status" value="4"/>
</dbReference>
<evidence type="ECO:0000313" key="17">
    <source>
        <dbReference type="EMBL" id="BFF91261.1"/>
    </source>
</evidence>
<gene>
    <name evidence="17" type="ORF">DMAD_09583</name>
</gene>
<dbReference type="GO" id="GO:0006260">
    <property type="term" value="P:DNA replication"/>
    <property type="evidence" value="ECO:0007669"/>
    <property type="project" value="UniProtKB-KW"/>
</dbReference>
<dbReference type="CDD" id="cd04476">
    <property type="entry name" value="RPA1_DBD_C"/>
    <property type="match status" value="1"/>
</dbReference>
<keyword evidence="18" id="KW-1185">Reference proteome</keyword>
<comment type="function">
    <text evidence="9 11">As part of the heterotrimeric replication protein A complex (RPA/RP-A), binds and stabilizes single-stranded DNA intermediates, that form during DNA replication or upon DNA stress. It prevents their reannealing and in parallel, recruits and activates different proteins and complexes involved in DNA metabolism. Thereby, it plays an essential role both in DNA replication and the cellular response to DNA damage.</text>
</comment>
<dbReference type="EMBL" id="AP029263">
    <property type="protein sequence ID" value="BFF91261.1"/>
    <property type="molecule type" value="Genomic_DNA"/>
</dbReference>
<evidence type="ECO:0000256" key="2">
    <source>
        <dbReference type="ARBA" id="ARBA00005690"/>
    </source>
</evidence>
<feature type="domain" description="OB" evidence="13">
    <location>
        <begin position="181"/>
        <end position="252"/>
    </location>
</feature>
<evidence type="ECO:0000256" key="8">
    <source>
        <dbReference type="ARBA" id="ARBA00023242"/>
    </source>
</evidence>
<dbReference type="GO" id="GO:0006310">
    <property type="term" value="P:DNA recombination"/>
    <property type="evidence" value="ECO:0007669"/>
    <property type="project" value="InterPro"/>
</dbReference>
<dbReference type="FunFam" id="2.40.50.140:FF:000090">
    <property type="entry name" value="Replication protein A subunit"/>
    <property type="match status" value="1"/>
</dbReference>
<feature type="domain" description="Replication factor A C-terminal" evidence="15">
    <location>
        <begin position="446"/>
        <end position="591"/>
    </location>
</feature>
<dbReference type="GO" id="GO:0008270">
    <property type="term" value="F:zinc ion binding"/>
    <property type="evidence" value="ECO:0007669"/>
    <property type="project" value="UniProtKB-KW"/>
</dbReference>
<protein>
    <recommendedName>
        <fullName evidence="11">Replication protein A subunit</fullName>
    </recommendedName>
</protein>
<dbReference type="CDD" id="cd04474">
    <property type="entry name" value="RPA1_DBD_A"/>
    <property type="match status" value="1"/>
</dbReference>
<evidence type="ECO:0000256" key="6">
    <source>
        <dbReference type="ARBA" id="ARBA00022833"/>
    </source>
</evidence>
<keyword evidence="5 11" id="KW-0863">Zinc-finger</keyword>
<comment type="subunit">
    <text evidence="10 11">Component of the heterotrimeric canonical replication protein A complex (RPA).</text>
</comment>
<keyword evidence="6 11" id="KW-0862">Zinc</keyword>
<dbReference type="Pfam" id="PF01336">
    <property type="entry name" value="tRNA_anti-codon"/>
    <property type="match status" value="1"/>
</dbReference>
<evidence type="ECO:0000256" key="1">
    <source>
        <dbReference type="ARBA" id="ARBA00004123"/>
    </source>
</evidence>
<dbReference type="AlphaFoldDB" id="A0AAU9F6N1"/>